<accession>A0A4D6KBW9</accession>
<keyword evidence="1" id="KW-1133">Transmembrane helix</keyword>
<proteinExistence type="predicted"/>
<keyword evidence="1" id="KW-0812">Transmembrane</keyword>
<feature type="transmembrane region" description="Helical" evidence="1">
    <location>
        <begin position="12"/>
        <end position="45"/>
    </location>
</feature>
<protein>
    <recommendedName>
        <fullName evidence="4">AI-2E family transporter</fullName>
    </recommendedName>
</protein>
<sequence length="90" mass="9622">MFELTALREHRAVKLIAVLVMAVLVSAYFPYLVPAIGVALLYLGISWYRMGGPARKGVGFTLAAGGAVLLAVSPVVYAGLVRQPGFEMVR</sequence>
<evidence type="ECO:0000313" key="2">
    <source>
        <dbReference type="EMBL" id="QCD65444.1"/>
    </source>
</evidence>
<dbReference type="RefSeq" id="WP_015761797.1">
    <property type="nucleotide sequence ID" value="NZ_CP039375.1"/>
</dbReference>
<reference evidence="2 3" key="2">
    <citation type="submission" date="2019-04" db="EMBL/GenBank/DDBJ databases">
        <authorList>
            <person name="Yang S."/>
            <person name="Wei W."/>
        </authorList>
    </citation>
    <scope>NUCLEOTIDE SEQUENCE [LARGE SCALE GENOMIC DNA]</scope>
    <source>
        <strain evidence="3">ZP60</strain>
    </source>
</reference>
<evidence type="ECO:0008006" key="4">
    <source>
        <dbReference type="Google" id="ProtNLM"/>
    </source>
</evidence>
<reference evidence="2 3" key="1">
    <citation type="submission" date="2019-04" db="EMBL/GenBank/DDBJ databases">
        <title>Complete genome sequence of Arthrobacter sp. ZXY-2 associated with effective atrazine degradation and salt adaptation.</title>
        <authorList>
            <person name="Zhao X."/>
        </authorList>
    </citation>
    <scope>NUCLEOTIDE SEQUENCE [LARGE SCALE GENOMIC DNA]</scope>
    <source>
        <strain evidence="3">ZP60</strain>
    </source>
</reference>
<organism evidence="2 3">
    <name type="scientific">Halomicrobium mukohataei</name>
    <dbReference type="NCBI Taxonomy" id="57705"/>
    <lineage>
        <taxon>Archaea</taxon>
        <taxon>Methanobacteriati</taxon>
        <taxon>Methanobacteriota</taxon>
        <taxon>Stenosarchaea group</taxon>
        <taxon>Halobacteria</taxon>
        <taxon>Halobacteriales</taxon>
        <taxon>Haloarculaceae</taxon>
        <taxon>Halomicrobium</taxon>
    </lineage>
</organism>
<evidence type="ECO:0000313" key="3">
    <source>
        <dbReference type="Proteomes" id="UP000297053"/>
    </source>
</evidence>
<keyword evidence="1" id="KW-0472">Membrane</keyword>
<dbReference type="EMBL" id="CP039375">
    <property type="protein sequence ID" value="QCD65444.1"/>
    <property type="molecule type" value="Genomic_DNA"/>
</dbReference>
<dbReference type="GeneID" id="42178721"/>
<feature type="transmembrane region" description="Helical" evidence="1">
    <location>
        <begin position="57"/>
        <end position="80"/>
    </location>
</feature>
<dbReference type="KEGG" id="halz:E5139_07255"/>
<dbReference type="AlphaFoldDB" id="A0A4D6KBW9"/>
<dbReference type="Proteomes" id="UP000297053">
    <property type="component" value="Chromosome"/>
</dbReference>
<evidence type="ECO:0000256" key="1">
    <source>
        <dbReference type="SAM" id="Phobius"/>
    </source>
</evidence>
<name>A0A4D6KBW9_9EURY</name>
<gene>
    <name evidence="2" type="ORF">E5139_07255</name>
</gene>